<feature type="region of interest" description="Disordered" evidence="1">
    <location>
        <begin position="131"/>
        <end position="180"/>
    </location>
</feature>
<proteinExistence type="predicted"/>
<feature type="compositionally biased region" description="Polar residues" evidence="1">
    <location>
        <begin position="131"/>
        <end position="144"/>
    </location>
</feature>
<gene>
    <name evidence="2" type="ORF">FOF52_05225</name>
</gene>
<reference evidence="2 3" key="1">
    <citation type="submission" date="2020-04" db="EMBL/GenBank/DDBJ databases">
        <title>Thermobifida alba genome sequencing and assembly.</title>
        <authorList>
            <person name="Luzics S."/>
            <person name="Horvath B."/>
            <person name="Nagy I."/>
            <person name="Toth A."/>
            <person name="Nagy I."/>
            <person name="Kukolya J."/>
        </authorList>
    </citation>
    <scope>NUCLEOTIDE SEQUENCE [LARGE SCALE GENOMIC DNA]</scope>
    <source>
        <strain evidence="2 3">DSM 43795</strain>
    </source>
</reference>
<keyword evidence="3" id="KW-1185">Reference proteome</keyword>
<name>A0ABY4KYD5_THEAE</name>
<evidence type="ECO:0000256" key="1">
    <source>
        <dbReference type="SAM" id="MobiDB-lite"/>
    </source>
</evidence>
<evidence type="ECO:0000313" key="3">
    <source>
        <dbReference type="Proteomes" id="UP000832041"/>
    </source>
</evidence>
<dbReference type="Proteomes" id="UP000832041">
    <property type="component" value="Chromosome"/>
</dbReference>
<dbReference type="EMBL" id="CP051627">
    <property type="protein sequence ID" value="UPT20442.1"/>
    <property type="molecule type" value="Genomic_DNA"/>
</dbReference>
<protein>
    <submittedName>
        <fullName evidence="2">Uncharacterized protein</fullName>
    </submittedName>
</protein>
<organism evidence="2 3">
    <name type="scientific">Thermobifida alba</name>
    <name type="common">Thermomonospora alba</name>
    <dbReference type="NCBI Taxonomy" id="53522"/>
    <lineage>
        <taxon>Bacteria</taxon>
        <taxon>Bacillati</taxon>
        <taxon>Actinomycetota</taxon>
        <taxon>Actinomycetes</taxon>
        <taxon>Streptosporangiales</taxon>
        <taxon>Nocardiopsidaceae</taxon>
        <taxon>Thermobifida</taxon>
    </lineage>
</organism>
<dbReference type="RefSeq" id="WP_248592697.1">
    <property type="nucleotide sequence ID" value="NZ_BAABEB010000012.1"/>
</dbReference>
<sequence length="208" mass="22993">MDAMEGYEASPDEPTVLGLDQTHTWPDGLEVSVSEFERWNEGDLGYSDSEDYASFKVTFTNGGEAPVTIDRIVRGCIVGGVEEDYEAFEHLASDWPSMIQPGSEGLWEPACPTPPEGTEFQFHLDLYATPTTSTPPARLSTSRETSPDDLQGDAPGKMEPHQPRASQFPLTRGGRYPVSHRLGTQYPCMRPAICRPLQNPCQRGRSSR</sequence>
<accession>A0ABY4KYD5</accession>
<evidence type="ECO:0000313" key="2">
    <source>
        <dbReference type="EMBL" id="UPT20442.1"/>
    </source>
</evidence>